<keyword evidence="3" id="KW-1185">Reference proteome</keyword>
<evidence type="ECO:0000256" key="1">
    <source>
        <dbReference type="SAM" id="Phobius"/>
    </source>
</evidence>
<dbReference type="RefSeq" id="WP_345263179.1">
    <property type="nucleotide sequence ID" value="NZ_BAABIM010000001.1"/>
</dbReference>
<proteinExistence type="predicted"/>
<keyword evidence="1" id="KW-1133">Transmembrane helix</keyword>
<evidence type="ECO:0000313" key="3">
    <source>
        <dbReference type="Proteomes" id="UP001500621"/>
    </source>
</evidence>
<keyword evidence="1" id="KW-0812">Transmembrane</keyword>
<organism evidence="2 3">
    <name type="scientific">Nocardioides nanhaiensis</name>
    <dbReference type="NCBI Taxonomy" id="1476871"/>
    <lineage>
        <taxon>Bacteria</taxon>
        <taxon>Bacillati</taxon>
        <taxon>Actinomycetota</taxon>
        <taxon>Actinomycetes</taxon>
        <taxon>Propionibacteriales</taxon>
        <taxon>Nocardioidaceae</taxon>
        <taxon>Nocardioides</taxon>
    </lineage>
</organism>
<protein>
    <submittedName>
        <fullName evidence="2">Uncharacterized protein</fullName>
    </submittedName>
</protein>
<reference evidence="3" key="1">
    <citation type="journal article" date="2019" name="Int. J. Syst. Evol. Microbiol.">
        <title>The Global Catalogue of Microorganisms (GCM) 10K type strain sequencing project: providing services to taxonomists for standard genome sequencing and annotation.</title>
        <authorList>
            <consortium name="The Broad Institute Genomics Platform"/>
            <consortium name="The Broad Institute Genome Sequencing Center for Infectious Disease"/>
            <person name="Wu L."/>
            <person name="Ma J."/>
        </authorList>
    </citation>
    <scope>NUCLEOTIDE SEQUENCE [LARGE SCALE GENOMIC DNA]</scope>
    <source>
        <strain evidence="3">JCM 18127</strain>
    </source>
</reference>
<gene>
    <name evidence="2" type="ORF">GCM10023226_09640</name>
</gene>
<dbReference type="Proteomes" id="UP001500621">
    <property type="component" value="Unassembled WGS sequence"/>
</dbReference>
<comment type="caution">
    <text evidence="2">The sequence shown here is derived from an EMBL/GenBank/DDBJ whole genome shotgun (WGS) entry which is preliminary data.</text>
</comment>
<accession>A0ABP8VZI6</accession>
<sequence>MTGIDDLRATLTHRADEVVASATDTVTRTAAVHDRVATVRRRRRAGAAAGVAAVLAVVGGVALLPSGSDGPDPATPTVAGLEAPQTLESLGWTYDFVDAVEGAGRVRLRLPASDRPRVVTWATAGDEQGVRVRSTGEDLRVAEADFAGLVPVAPGEPARVVLDGVGRLGLAVYELGDEVPAGVTEHGVTFRKRVADRTLVAAAVGRPGEPSVSLEAQPPAGSSGLAVLCTGPAGARVDVTFDGRPGYGLGCGDERSGFDPGARLAVEGLPRTFTSIEVEAVDADGRPLEEDVQVGVGLYSIPESGQQLLGEPLPQLVEAEGRTWELDRYTVLRPEDRTWQESLTGAQARLVRVVSRGPIELTASVSGLSPQTIDIGVEGPVTSGLGVLDSSDSADVVWRPRGDEDPRVAVVLYRPLGESDG</sequence>
<evidence type="ECO:0000313" key="2">
    <source>
        <dbReference type="EMBL" id="GAA4674539.1"/>
    </source>
</evidence>
<dbReference type="EMBL" id="BAABIM010000001">
    <property type="protein sequence ID" value="GAA4674539.1"/>
    <property type="molecule type" value="Genomic_DNA"/>
</dbReference>
<name>A0ABP8VZI6_9ACTN</name>
<feature type="transmembrane region" description="Helical" evidence="1">
    <location>
        <begin position="45"/>
        <end position="64"/>
    </location>
</feature>
<keyword evidence="1" id="KW-0472">Membrane</keyword>